<keyword evidence="6 16" id="KW-0808">Transferase</keyword>
<dbReference type="RefSeq" id="WP_008487832.1">
    <property type="nucleotide sequence ID" value="NZ_AMRG01000004.1"/>
</dbReference>
<accession>K2KA90</accession>
<comment type="function">
    <text evidence="1">Involved in the biosynthesis of the siderophore enterobactin (enterochelin), which is a macrocyclic trimeric lactone of N-(2,3-dihydroxybenzoyl)-serine. The serine trilactone serves as a scaffolding for the three catechol functionalities that provide hexadentate coordination for the tightly ligated iron(2+) atoms. Plays an essential role in the assembly of the enterobactin by catalyzing the transfer of the 4'-phosphopantetheine (Ppant) moiety from coenzyme A to the apo-domains of both EntB (ArCP domain) and EntF (PCP domain) to yield their holo-forms which make them competent for the activation of 2,3-dihydroxybenzoate (DHB) and L-serine, respectively.</text>
</comment>
<dbReference type="InterPro" id="IPR041354">
    <property type="entry name" value="4PPT_N"/>
</dbReference>
<evidence type="ECO:0000313" key="16">
    <source>
        <dbReference type="EMBL" id="EKE84698.1"/>
    </source>
</evidence>
<evidence type="ECO:0000256" key="10">
    <source>
        <dbReference type="ARBA" id="ARBA00049176"/>
    </source>
</evidence>
<evidence type="ECO:0000256" key="2">
    <source>
        <dbReference type="ARBA" id="ARBA00004993"/>
    </source>
</evidence>
<dbReference type="InterPro" id="IPR008278">
    <property type="entry name" value="4-PPantetheinyl_Trfase_dom"/>
</dbReference>
<evidence type="ECO:0000313" key="17">
    <source>
        <dbReference type="Proteomes" id="UP000014115"/>
    </source>
</evidence>
<dbReference type="Gene3D" id="3.90.470.20">
    <property type="entry name" value="4'-phosphopantetheinyl transferase domain"/>
    <property type="match status" value="1"/>
</dbReference>
<dbReference type="PATRIC" id="fig|740709.3.peg.760"/>
<dbReference type="UniPathway" id="UPA00017"/>
<dbReference type="InterPro" id="IPR003542">
    <property type="entry name" value="Enbac_synth_compD-like"/>
</dbReference>
<feature type="binding site" evidence="12">
    <location>
        <position position="183"/>
    </location>
    <ligand>
        <name>CoA</name>
        <dbReference type="ChEBI" id="CHEBI:57287"/>
    </ligand>
</feature>
<dbReference type="GO" id="GO:0008897">
    <property type="term" value="F:holo-[acyl-carrier-protein] synthase activity"/>
    <property type="evidence" value="ECO:0007669"/>
    <property type="project" value="InterPro"/>
</dbReference>
<evidence type="ECO:0000256" key="7">
    <source>
        <dbReference type="ARBA" id="ARBA00023191"/>
    </source>
</evidence>
<comment type="cofactor">
    <cofactor evidence="13">
        <name>Mg(2+)</name>
        <dbReference type="ChEBI" id="CHEBI:18420"/>
    </cofactor>
</comment>
<dbReference type="OrthoDB" id="8210607at2"/>
<feature type="binding site" evidence="12">
    <location>
        <position position="187"/>
    </location>
    <ligand>
        <name>CoA</name>
        <dbReference type="ChEBI" id="CHEBI:57287"/>
    </ligand>
</feature>
<dbReference type="PANTHER" id="PTHR38096:SF1">
    <property type="entry name" value="ENTEROBACTIN SYNTHASE COMPONENT D"/>
    <property type="match status" value="1"/>
</dbReference>
<evidence type="ECO:0000256" key="11">
    <source>
        <dbReference type="ARBA" id="ARBA00049191"/>
    </source>
</evidence>
<dbReference type="PANTHER" id="PTHR38096">
    <property type="entry name" value="ENTEROBACTIN SYNTHASE COMPONENT D"/>
    <property type="match status" value="1"/>
</dbReference>
<comment type="pathway">
    <text evidence="2">Siderophore biosynthesis; enterobactin biosynthesis.</text>
</comment>
<feature type="domain" description="4'-phosphopantetheinyl transferase" evidence="14">
    <location>
        <begin position="135"/>
        <end position="226"/>
    </location>
</feature>
<protein>
    <recommendedName>
        <fullName evidence="5">Enterobactin synthase component D</fullName>
    </recommendedName>
    <alternativeName>
        <fullName evidence="8">4'-phosphopantetheinyl transferase EntD</fullName>
    </alternativeName>
    <alternativeName>
        <fullName evidence="9">Enterochelin synthase D</fullName>
    </alternativeName>
</protein>
<gene>
    <name evidence="16" type="ORF">A10D4_03770</name>
</gene>
<reference evidence="16 17" key="1">
    <citation type="journal article" date="2012" name="J. Bacteriol.">
        <title>Genome Sequence of Idiomarina xiamenensis Type Strain 10-D-4.</title>
        <authorList>
            <person name="Lai Q."/>
            <person name="Wang L."/>
            <person name="Wang W."/>
            <person name="Shao Z."/>
        </authorList>
    </citation>
    <scope>NUCLEOTIDE SEQUENCE [LARGE SCALE GENOMIC DNA]</scope>
    <source>
        <strain evidence="16 17">10-D-4</strain>
    </source>
</reference>
<feature type="binding site" evidence="13">
    <location>
        <position position="138"/>
    </location>
    <ligand>
        <name>Mg(2+)</name>
        <dbReference type="ChEBI" id="CHEBI:18420"/>
    </ligand>
</feature>
<keyword evidence="17" id="KW-1185">Reference proteome</keyword>
<comment type="similarity">
    <text evidence="3">Belongs to the P-Pant transferase superfamily. EntD family.</text>
</comment>
<dbReference type="GO" id="GO:0009366">
    <property type="term" value="C:enterobactin synthetase complex"/>
    <property type="evidence" value="ECO:0007669"/>
    <property type="project" value="InterPro"/>
</dbReference>
<feature type="binding site" evidence="12">
    <location>
        <position position="138"/>
    </location>
    <ligand>
        <name>CoA</name>
        <dbReference type="ChEBI" id="CHEBI:57287"/>
    </ligand>
</feature>
<evidence type="ECO:0000256" key="9">
    <source>
        <dbReference type="ARBA" id="ARBA00031996"/>
    </source>
</evidence>
<sequence length="248" mass="27726">MNRSRFLAELVWSSWPTSQTQGFFDALAYAPLTESVYLAQGRFSRTHYHADLYQQLAVTRPATIDNAVVKRQAEFLAGRYLAKKLLTALNVADASADIGVGDARQPLWPNCIQGSITHSKEQVFCLISLQPDRALGIDVEHIMTDKLATQIGSRVYQEPELSVLSAAGLSLATASTLIFSAKESIYKALYPQVRQFFGFDAATLLAVNKVQRRLRFRLASDFAHQHQLAAEHYVDFALADNYLLTWLL</sequence>
<dbReference type="eggNOG" id="COG2977">
    <property type="taxonomic scope" value="Bacteria"/>
</dbReference>
<dbReference type="PRINTS" id="PR01399">
    <property type="entry name" value="ENTSNTHTASED"/>
</dbReference>
<evidence type="ECO:0000256" key="8">
    <source>
        <dbReference type="ARBA" id="ARBA00029894"/>
    </source>
</evidence>
<name>K2KA90_9GAMM</name>
<evidence type="ECO:0000256" key="13">
    <source>
        <dbReference type="PIRSR" id="PIRSR603542-2"/>
    </source>
</evidence>
<keyword evidence="13" id="KW-0479">Metal-binding</keyword>
<feature type="binding site" evidence="12">
    <location>
        <position position="71"/>
    </location>
    <ligand>
        <name>CoA</name>
        <dbReference type="ChEBI" id="CHEBI:57287"/>
    </ligand>
</feature>
<dbReference type="Proteomes" id="UP000014115">
    <property type="component" value="Unassembled WGS sequence"/>
</dbReference>
<dbReference type="EMBL" id="AMRG01000004">
    <property type="protein sequence ID" value="EKE84698.1"/>
    <property type="molecule type" value="Genomic_DNA"/>
</dbReference>
<dbReference type="GO" id="GO:0009239">
    <property type="term" value="P:enterobactin biosynthetic process"/>
    <property type="evidence" value="ECO:0007669"/>
    <property type="project" value="UniProtKB-UniPathway"/>
</dbReference>
<evidence type="ECO:0000256" key="1">
    <source>
        <dbReference type="ARBA" id="ARBA00003937"/>
    </source>
</evidence>
<dbReference type="STRING" id="740709.A10D4_03770"/>
<proteinExistence type="inferred from homology"/>
<dbReference type="InterPro" id="IPR037143">
    <property type="entry name" value="4-PPantetheinyl_Trfase_dom_sf"/>
</dbReference>
<dbReference type="Pfam" id="PF01648">
    <property type="entry name" value="ACPS"/>
    <property type="match status" value="1"/>
</dbReference>
<organism evidence="16 17">
    <name type="scientific">Idiomarina xiamenensis 10-D-4</name>
    <dbReference type="NCBI Taxonomy" id="740709"/>
    <lineage>
        <taxon>Bacteria</taxon>
        <taxon>Pseudomonadati</taxon>
        <taxon>Pseudomonadota</taxon>
        <taxon>Gammaproteobacteria</taxon>
        <taxon>Alteromonadales</taxon>
        <taxon>Idiomarinaceae</taxon>
        <taxon>Idiomarina</taxon>
    </lineage>
</organism>
<comment type="catalytic activity">
    <reaction evidence="11">
        <text>apo-[peptidyl-carrier protein] + CoA = holo-[peptidyl-carrier protein] + adenosine 3',5'-bisphosphate + H(+)</text>
        <dbReference type="Rhea" id="RHEA:46228"/>
        <dbReference type="Rhea" id="RHEA-COMP:11479"/>
        <dbReference type="Rhea" id="RHEA-COMP:11480"/>
        <dbReference type="ChEBI" id="CHEBI:15378"/>
        <dbReference type="ChEBI" id="CHEBI:29999"/>
        <dbReference type="ChEBI" id="CHEBI:57287"/>
        <dbReference type="ChEBI" id="CHEBI:58343"/>
        <dbReference type="ChEBI" id="CHEBI:64479"/>
    </reaction>
</comment>
<evidence type="ECO:0000256" key="5">
    <source>
        <dbReference type="ARBA" id="ARBA00019087"/>
    </source>
</evidence>
<comment type="caution">
    <text evidence="16">The sequence shown here is derived from an EMBL/GenBank/DDBJ whole genome shotgun (WGS) entry which is preliminary data.</text>
</comment>
<evidence type="ECO:0000256" key="4">
    <source>
        <dbReference type="ARBA" id="ARBA00011503"/>
    </source>
</evidence>
<evidence type="ECO:0000259" key="14">
    <source>
        <dbReference type="Pfam" id="PF01648"/>
    </source>
</evidence>
<dbReference type="SUPFAM" id="SSF56214">
    <property type="entry name" value="4'-phosphopantetheinyl transferase"/>
    <property type="match status" value="1"/>
</dbReference>
<comment type="catalytic activity">
    <reaction evidence="10">
        <text>apo-[aryl-carrier protein] + CoA = holo-[aryl-carrier protein] + adenosine 3',5'-bisphosphate + H(+)</text>
        <dbReference type="Rhea" id="RHEA:48404"/>
        <dbReference type="Rhea" id="RHEA-COMP:15903"/>
        <dbReference type="Rhea" id="RHEA-COMP:17557"/>
        <dbReference type="ChEBI" id="CHEBI:15378"/>
        <dbReference type="ChEBI" id="CHEBI:29999"/>
        <dbReference type="ChEBI" id="CHEBI:57287"/>
        <dbReference type="ChEBI" id="CHEBI:58343"/>
        <dbReference type="ChEBI" id="CHEBI:64479"/>
    </reaction>
</comment>
<dbReference type="AlphaFoldDB" id="K2KA90"/>
<evidence type="ECO:0000256" key="12">
    <source>
        <dbReference type="PIRSR" id="PIRSR603542-1"/>
    </source>
</evidence>
<dbReference type="GO" id="GO:0005886">
    <property type="term" value="C:plasma membrane"/>
    <property type="evidence" value="ECO:0007669"/>
    <property type="project" value="TreeGrafter"/>
</dbReference>
<dbReference type="Pfam" id="PF17837">
    <property type="entry name" value="4PPT_N"/>
    <property type="match status" value="1"/>
</dbReference>
<feature type="binding site" evidence="12">
    <location>
        <position position="79"/>
    </location>
    <ligand>
        <name>CoA</name>
        <dbReference type="ChEBI" id="CHEBI:57287"/>
    </ligand>
</feature>
<dbReference type="GO" id="GO:0000287">
    <property type="term" value="F:magnesium ion binding"/>
    <property type="evidence" value="ECO:0007669"/>
    <property type="project" value="InterPro"/>
</dbReference>
<evidence type="ECO:0000259" key="15">
    <source>
        <dbReference type="Pfam" id="PF17837"/>
    </source>
</evidence>
<comment type="subunit">
    <text evidence="4">EntB, EntD, EntE, and EntF form a multienzyme complex called enterobactin synthase.</text>
</comment>
<feature type="binding site" evidence="13">
    <location>
        <position position="140"/>
    </location>
    <ligand>
        <name>Mg(2+)</name>
        <dbReference type="ChEBI" id="CHEBI:18420"/>
    </ligand>
</feature>
<evidence type="ECO:0000256" key="6">
    <source>
        <dbReference type="ARBA" id="ARBA00022679"/>
    </source>
</evidence>
<feature type="domain" description="4'-phosphopantetheinyl transferase N-terminal" evidence="15">
    <location>
        <begin position="62"/>
        <end position="127"/>
    </location>
</feature>
<keyword evidence="7" id="KW-0259">Enterobactin biosynthesis</keyword>
<keyword evidence="13" id="KW-0460">Magnesium</keyword>
<evidence type="ECO:0000256" key="3">
    <source>
        <dbReference type="ARBA" id="ARBA00008342"/>
    </source>
</evidence>
<feature type="binding site" evidence="12">
    <location>
        <begin position="117"/>
        <end position="118"/>
    </location>
    <ligand>
        <name>CoA</name>
        <dbReference type="ChEBI" id="CHEBI:57287"/>
    </ligand>
</feature>